<dbReference type="SUPFAM" id="SSF48317">
    <property type="entry name" value="Acid phosphatase/Vanadium-dependent haloperoxidase"/>
    <property type="match status" value="1"/>
</dbReference>
<keyword evidence="1" id="KW-0812">Transmembrane</keyword>
<proteinExistence type="predicted"/>
<dbReference type="RefSeq" id="WP_268040483.1">
    <property type="nucleotide sequence ID" value="NZ_JAPQER010000002.1"/>
</dbReference>
<dbReference type="InterPro" id="IPR036938">
    <property type="entry name" value="PAP2/HPO_sf"/>
</dbReference>
<dbReference type="Proteomes" id="UP001078443">
    <property type="component" value="Unassembled WGS sequence"/>
</dbReference>
<protein>
    <submittedName>
        <fullName evidence="3">Phosphatase PAP2 family protein</fullName>
    </submittedName>
</protein>
<gene>
    <name evidence="3" type="ORF">OW763_07565</name>
</gene>
<dbReference type="InterPro" id="IPR026841">
    <property type="entry name" value="Aur1/Ipt1"/>
</dbReference>
<feature type="domain" description="Inositolphosphotransferase Aur1/Ipt1" evidence="2">
    <location>
        <begin position="56"/>
        <end position="193"/>
    </location>
</feature>
<feature type="transmembrane region" description="Helical" evidence="1">
    <location>
        <begin position="126"/>
        <end position="143"/>
    </location>
</feature>
<feature type="transmembrane region" description="Helical" evidence="1">
    <location>
        <begin position="179"/>
        <end position="199"/>
    </location>
</feature>
<comment type="caution">
    <text evidence="3">The sequence shown here is derived from an EMBL/GenBank/DDBJ whole genome shotgun (WGS) entry which is preliminary data.</text>
</comment>
<evidence type="ECO:0000313" key="3">
    <source>
        <dbReference type="EMBL" id="MCY6484212.1"/>
    </source>
</evidence>
<organism evidence="3 4">
    <name type="scientific">Clostridium aestuarii</name>
    <dbReference type="NCBI Taxonomy" id="338193"/>
    <lineage>
        <taxon>Bacteria</taxon>
        <taxon>Bacillati</taxon>
        <taxon>Bacillota</taxon>
        <taxon>Clostridia</taxon>
        <taxon>Eubacteriales</taxon>
        <taxon>Clostridiaceae</taxon>
        <taxon>Clostridium</taxon>
    </lineage>
</organism>
<keyword evidence="4" id="KW-1185">Reference proteome</keyword>
<accession>A0ABT4CZG0</accession>
<dbReference type="Pfam" id="PF14378">
    <property type="entry name" value="PAP2_3"/>
    <property type="match status" value="1"/>
</dbReference>
<keyword evidence="1" id="KW-1133">Transmembrane helix</keyword>
<sequence length="218" mass="25131">MINKIKVNIPSLSLMLIIPVINIFYAFLNNSSRGVYDISIGLDNLIPFSKIFIIPYIIWYPFMISTLVYFCFRDKEIYHKMIISLILGLLLSYAIFFLFQTGIERPVIEQNDILSKLVKFIYKTDNPYNCFPSIHVFTSYLMIKGIVNCKAKNTKSILIVSFTATIIILSTLFVKQHLVWDVIGGIILAEIVFKISKIYKMLFNMVSKKIALGKTQNM</sequence>
<evidence type="ECO:0000256" key="1">
    <source>
        <dbReference type="SAM" id="Phobius"/>
    </source>
</evidence>
<dbReference type="EMBL" id="JAPQER010000002">
    <property type="protein sequence ID" value="MCY6484212.1"/>
    <property type="molecule type" value="Genomic_DNA"/>
</dbReference>
<feature type="transmembrane region" description="Helical" evidence="1">
    <location>
        <begin position="82"/>
        <end position="99"/>
    </location>
</feature>
<evidence type="ECO:0000259" key="2">
    <source>
        <dbReference type="Pfam" id="PF14378"/>
    </source>
</evidence>
<keyword evidence="1" id="KW-0472">Membrane</keyword>
<evidence type="ECO:0000313" key="4">
    <source>
        <dbReference type="Proteomes" id="UP001078443"/>
    </source>
</evidence>
<feature type="transmembrane region" description="Helical" evidence="1">
    <location>
        <begin position="7"/>
        <end position="28"/>
    </location>
</feature>
<feature type="transmembrane region" description="Helical" evidence="1">
    <location>
        <begin position="155"/>
        <end position="173"/>
    </location>
</feature>
<feature type="transmembrane region" description="Helical" evidence="1">
    <location>
        <begin position="48"/>
        <end position="70"/>
    </location>
</feature>
<reference evidence="3" key="1">
    <citation type="submission" date="2022-12" db="EMBL/GenBank/DDBJ databases">
        <authorList>
            <person name="Wang J."/>
        </authorList>
    </citation>
    <scope>NUCLEOTIDE SEQUENCE</scope>
    <source>
        <strain evidence="3">HY-45-18</strain>
    </source>
</reference>
<name>A0ABT4CZG0_9CLOT</name>